<protein>
    <recommendedName>
        <fullName evidence="2">JmjC domain-containing protein</fullName>
    </recommendedName>
</protein>
<reference evidence="3" key="1">
    <citation type="journal article" date="2023" name="Mol. Phylogenet. Evol.">
        <title>Genome-scale phylogeny and comparative genomics of the fungal order Sordariales.</title>
        <authorList>
            <person name="Hensen N."/>
            <person name="Bonometti L."/>
            <person name="Westerberg I."/>
            <person name="Brannstrom I.O."/>
            <person name="Guillou S."/>
            <person name="Cros-Aarteil S."/>
            <person name="Calhoun S."/>
            <person name="Haridas S."/>
            <person name="Kuo A."/>
            <person name="Mondo S."/>
            <person name="Pangilinan J."/>
            <person name="Riley R."/>
            <person name="LaButti K."/>
            <person name="Andreopoulos B."/>
            <person name="Lipzen A."/>
            <person name="Chen C."/>
            <person name="Yan M."/>
            <person name="Daum C."/>
            <person name="Ng V."/>
            <person name="Clum A."/>
            <person name="Steindorff A."/>
            <person name="Ohm R.A."/>
            <person name="Martin F."/>
            <person name="Silar P."/>
            <person name="Natvig D.O."/>
            <person name="Lalanne C."/>
            <person name="Gautier V."/>
            <person name="Ament-Velasquez S.L."/>
            <person name="Kruys A."/>
            <person name="Hutchinson M.I."/>
            <person name="Powell A.J."/>
            <person name="Barry K."/>
            <person name="Miller A.N."/>
            <person name="Grigoriev I.V."/>
            <person name="Debuchy R."/>
            <person name="Gladieux P."/>
            <person name="Hiltunen Thoren M."/>
            <person name="Johannesson H."/>
        </authorList>
    </citation>
    <scope>NUCLEOTIDE SEQUENCE</scope>
    <source>
        <strain evidence="3">CBS 118394</strain>
    </source>
</reference>
<dbReference type="EMBL" id="JAUEDM010000007">
    <property type="protein sequence ID" value="KAK3314041.1"/>
    <property type="molecule type" value="Genomic_DNA"/>
</dbReference>
<name>A0AAE0LZV5_9PEZI</name>
<accession>A0AAE0LZV5</accession>
<dbReference type="Proteomes" id="UP001283341">
    <property type="component" value="Unassembled WGS sequence"/>
</dbReference>
<evidence type="ECO:0000313" key="3">
    <source>
        <dbReference type="EMBL" id="KAK3314041.1"/>
    </source>
</evidence>
<proteinExistence type="predicted"/>
<dbReference type="Gene3D" id="2.60.120.650">
    <property type="entry name" value="Cupin"/>
    <property type="match status" value="1"/>
</dbReference>
<comment type="caution">
    <text evidence="3">The sequence shown here is derived from an EMBL/GenBank/DDBJ whole genome shotgun (WGS) entry which is preliminary data.</text>
</comment>
<sequence>MYGDYDNQVHQPSPRETRQLKRAWVAIQCVDECDDEHIHSPKRVKRSGNFQSCCRHAAPTEQEVKPIHDIRRDEEYRSRVLQDLKLPGQSKPTPDDAETYGELANTLVREVLDRAQPPETTIGSTVAVEAYYMSPSQAAAMIDSPNYDPDIPIVTSAQQPFLQQTRPIRQFFDWLEDLDRLVSVNLPNRSIGSQQSAEHRRLAEVRDRFLNPQGTDDKQPWNILNLANPVPSTLPKFLQDINCQLLHRLRDAVLNGGRTADRVSAKLAKWNEWCDVLEWALLAEGGHMTAPHTDSHGFDTWISVQEGDFGFGWMARPTRLERERWMSDPQGCTQEENWRYVVLRPGQTVFFGSGTIHFVFRARGVQTLAFGGHVLRWSGLERWLSVVIDQVRYPDTTNEWMVETIRNYVATVERLVAQRNKYRVGEDIGLARFQNLIKEFEKVHKERVKSLKPSPKTKVRSRRATTSKSPTPGL</sequence>
<feature type="region of interest" description="Disordered" evidence="1">
    <location>
        <begin position="448"/>
        <end position="474"/>
    </location>
</feature>
<dbReference type="SUPFAM" id="SSF51197">
    <property type="entry name" value="Clavaminate synthase-like"/>
    <property type="match status" value="1"/>
</dbReference>
<evidence type="ECO:0000259" key="2">
    <source>
        <dbReference type="PROSITE" id="PS51184"/>
    </source>
</evidence>
<reference evidence="3" key="2">
    <citation type="submission" date="2023-06" db="EMBL/GenBank/DDBJ databases">
        <authorList>
            <consortium name="Lawrence Berkeley National Laboratory"/>
            <person name="Haridas S."/>
            <person name="Hensen N."/>
            <person name="Bonometti L."/>
            <person name="Westerberg I."/>
            <person name="Brannstrom I.O."/>
            <person name="Guillou S."/>
            <person name="Cros-Aarteil S."/>
            <person name="Calhoun S."/>
            <person name="Kuo A."/>
            <person name="Mondo S."/>
            <person name="Pangilinan J."/>
            <person name="Riley R."/>
            <person name="Labutti K."/>
            <person name="Andreopoulos B."/>
            <person name="Lipzen A."/>
            <person name="Chen C."/>
            <person name="Yanf M."/>
            <person name="Daum C."/>
            <person name="Ng V."/>
            <person name="Clum A."/>
            <person name="Steindorff A."/>
            <person name="Ohm R."/>
            <person name="Martin F."/>
            <person name="Silar P."/>
            <person name="Natvig D."/>
            <person name="Lalanne C."/>
            <person name="Gautier V."/>
            <person name="Ament-Velasquez S.L."/>
            <person name="Kruys A."/>
            <person name="Hutchinson M.I."/>
            <person name="Powell A.J."/>
            <person name="Barry K."/>
            <person name="Miller A.N."/>
            <person name="Grigoriev I.V."/>
            <person name="Debuchy R."/>
            <person name="Gladieux P."/>
            <person name="Thoren M.H."/>
            <person name="Johannesson H."/>
        </authorList>
    </citation>
    <scope>NUCLEOTIDE SEQUENCE</scope>
    <source>
        <strain evidence="3">CBS 118394</strain>
    </source>
</reference>
<gene>
    <name evidence="3" type="ORF">B0H66DRAFT_607279</name>
</gene>
<evidence type="ECO:0000256" key="1">
    <source>
        <dbReference type="SAM" id="MobiDB-lite"/>
    </source>
</evidence>
<dbReference type="PROSITE" id="PS51184">
    <property type="entry name" value="JMJC"/>
    <property type="match status" value="1"/>
</dbReference>
<dbReference type="AlphaFoldDB" id="A0AAE0LZV5"/>
<organism evidence="3 4">
    <name type="scientific">Apodospora peruviana</name>
    <dbReference type="NCBI Taxonomy" id="516989"/>
    <lineage>
        <taxon>Eukaryota</taxon>
        <taxon>Fungi</taxon>
        <taxon>Dikarya</taxon>
        <taxon>Ascomycota</taxon>
        <taxon>Pezizomycotina</taxon>
        <taxon>Sordariomycetes</taxon>
        <taxon>Sordariomycetidae</taxon>
        <taxon>Sordariales</taxon>
        <taxon>Lasiosphaeriaceae</taxon>
        <taxon>Apodospora</taxon>
    </lineage>
</organism>
<dbReference type="InterPro" id="IPR003347">
    <property type="entry name" value="JmjC_dom"/>
</dbReference>
<feature type="compositionally biased region" description="Basic residues" evidence="1">
    <location>
        <begin position="455"/>
        <end position="465"/>
    </location>
</feature>
<keyword evidence="4" id="KW-1185">Reference proteome</keyword>
<feature type="domain" description="JmjC" evidence="2">
    <location>
        <begin position="219"/>
        <end position="391"/>
    </location>
</feature>
<evidence type="ECO:0000313" key="4">
    <source>
        <dbReference type="Proteomes" id="UP001283341"/>
    </source>
</evidence>